<feature type="compositionally biased region" description="Basic residues" evidence="1">
    <location>
        <begin position="271"/>
        <end position="289"/>
    </location>
</feature>
<keyword evidence="2" id="KW-0472">Membrane</keyword>
<sequence>MAWEGLDSYLCGLAIGAVAIAGVALTIMTCGADTIFASVAAMMIPTGDALATSAVMWGSALLVDGEKLGYDVKHFCDVLKDGQWKMGHTGTFVKGKPALLQHSFLLCPRGGVVTVILDDDLAKLAAENISAANQKIISTEKENQRVQGIISGLTGGANPISLAVSILFAYNGGAEDVELDHYEMMKNSTEDKNFEYDYAGKIAETAEETAAGEATAEALHQVSPNTFEGGTYTEAKGNPSDLNEAKKAEDAAKESCRKKEGEAASRDEKLKKRSHGKKKPHRKMKGRKIAAQQKARRASKVANKAAENTEKIARKMGKQLFETLLGFGVGVLGAGLGIWVDSENKEDEFYMTEGMIGELLFALHEDDTKPKIVANDF</sequence>
<dbReference type="AlphaFoldDB" id="A0A069QIM4"/>
<dbReference type="eggNOG" id="ENOG50340VT">
    <property type="taxonomic scope" value="Bacteria"/>
</dbReference>
<feature type="compositionally biased region" description="Basic and acidic residues" evidence="1">
    <location>
        <begin position="243"/>
        <end position="270"/>
    </location>
</feature>
<protein>
    <recommendedName>
        <fullName evidence="5">DUF4280 domain-containing protein</fullName>
    </recommendedName>
</protein>
<dbReference type="HOGENOM" id="CLU_733330_0_0_10"/>
<reference evidence="3 4" key="1">
    <citation type="submission" date="2013-08" db="EMBL/GenBank/DDBJ databases">
        <authorList>
            <person name="Weinstock G."/>
            <person name="Sodergren E."/>
            <person name="Wylie T."/>
            <person name="Fulton L."/>
            <person name="Fulton R."/>
            <person name="Fronick C."/>
            <person name="O'Laughlin M."/>
            <person name="Godfrey J."/>
            <person name="Miner T."/>
            <person name="Herter B."/>
            <person name="Appelbaum E."/>
            <person name="Cordes M."/>
            <person name="Lek S."/>
            <person name="Wollam A."/>
            <person name="Pepin K.H."/>
            <person name="Palsikar V.B."/>
            <person name="Mitreva M."/>
            <person name="Wilson R.K."/>
        </authorList>
    </citation>
    <scope>NUCLEOTIDE SEQUENCE [LARGE SCALE GENOMIC DNA]</scope>
    <source>
        <strain evidence="3 4">ATCC 15930</strain>
    </source>
</reference>
<dbReference type="Proteomes" id="UP000027442">
    <property type="component" value="Unassembled WGS sequence"/>
</dbReference>
<name>A0A069QIM4_HOYLO</name>
<feature type="region of interest" description="Disordered" evidence="1">
    <location>
        <begin position="221"/>
        <end position="289"/>
    </location>
</feature>
<dbReference type="PATRIC" id="fig|1122985.7.peg.1303"/>
<keyword evidence="4" id="KW-1185">Reference proteome</keyword>
<dbReference type="EMBL" id="JNGW01000048">
    <property type="protein sequence ID" value="KDR52678.1"/>
    <property type="molecule type" value="Genomic_DNA"/>
</dbReference>
<evidence type="ECO:0000313" key="4">
    <source>
        <dbReference type="Proteomes" id="UP000027442"/>
    </source>
</evidence>
<keyword evidence="2" id="KW-1133">Transmembrane helix</keyword>
<feature type="transmembrane region" description="Helical" evidence="2">
    <location>
        <begin position="9"/>
        <end position="29"/>
    </location>
</feature>
<proteinExistence type="predicted"/>
<evidence type="ECO:0008006" key="5">
    <source>
        <dbReference type="Google" id="ProtNLM"/>
    </source>
</evidence>
<evidence type="ECO:0000256" key="2">
    <source>
        <dbReference type="SAM" id="Phobius"/>
    </source>
</evidence>
<gene>
    <name evidence="3" type="ORF">HMPREF1991_01256</name>
</gene>
<feature type="transmembrane region" description="Helical" evidence="2">
    <location>
        <begin position="320"/>
        <end position="340"/>
    </location>
</feature>
<accession>A0A069QIM4</accession>
<evidence type="ECO:0000256" key="1">
    <source>
        <dbReference type="SAM" id="MobiDB-lite"/>
    </source>
</evidence>
<organism evidence="3 4">
    <name type="scientific">Hoylesella loescheii DSM 19665 = JCM 12249 = ATCC 15930</name>
    <dbReference type="NCBI Taxonomy" id="1122985"/>
    <lineage>
        <taxon>Bacteria</taxon>
        <taxon>Pseudomonadati</taxon>
        <taxon>Bacteroidota</taxon>
        <taxon>Bacteroidia</taxon>
        <taxon>Bacteroidales</taxon>
        <taxon>Prevotellaceae</taxon>
        <taxon>Hoylesella</taxon>
    </lineage>
</organism>
<keyword evidence="2" id="KW-0812">Transmembrane</keyword>
<comment type="caution">
    <text evidence="3">The sequence shown here is derived from an EMBL/GenBank/DDBJ whole genome shotgun (WGS) entry which is preliminary data.</text>
</comment>
<evidence type="ECO:0000313" key="3">
    <source>
        <dbReference type="EMBL" id="KDR52678.1"/>
    </source>
</evidence>
<feature type="transmembrane region" description="Helical" evidence="2">
    <location>
        <begin position="35"/>
        <end position="63"/>
    </location>
</feature>